<dbReference type="Proteomes" id="UP000317650">
    <property type="component" value="Chromosome 1"/>
</dbReference>
<dbReference type="AlphaFoldDB" id="A0A4S8JNL9"/>
<dbReference type="PANTHER" id="PTHR33543:SF33">
    <property type="entry name" value="METALLOTHIONEIN-LIKE PROTEIN 2B"/>
    <property type="match status" value="1"/>
</dbReference>
<evidence type="ECO:0000256" key="2">
    <source>
        <dbReference type="ARBA" id="ARBA00022723"/>
    </source>
</evidence>
<keyword evidence="2 4" id="KW-0479">Metal-binding</keyword>
<gene>
    <name evidence="5" type="ORF">C4D60_Mb01t20060</name>
</gene>
<organism evidence="5 6">
    <name type="scientific">Musa balbisiana</name>
    <name type="common">Banana</name>
    <dbReference type="NCBI Taxonomy" id="52838"/>
    <lineage>
        <taxon>Eukaryota</taxon>
        <taxon>Viridiplantae</taxon>
        <taxon>Streptophyta</taxon>
        <taxon>Embryophyta</taxon>
        <taxon>Tracheophyta</taxon>
        <taxon>Spermatophyta</taxon>
        <taxon>Magnoliopsida</taxon>
        <taxon>Liliopsida</taxon>
        <taxon>Zingiberales</taxon>
        <taxon>Musaceae</taxon>
        <taxon>Musa</taxon>
    </lineage>
</organism>
<evidence type="ECO:0000313" key="5">
    <source>
        <dbReference type="EMBL" id="THU63838.1"/>
    </source>
</evidence>
<protein>
    <recommendedName>
        <fullName evidence="4">Metallothionein-like protein</fullName>
    </recommendedName>
</protein>
<dbReference type="Pfam" id="PF01439">
    <property type="entry name" value="Metallothio_2"/>
    <property type="match status" value="1"/>
</dbReference>
<dbReference type="GO" id="GO:0046872">
    <property type="term" value="F:metal ion binding"/>
    <property type="evidence" value="ECO:0007669"/>
    <property type="project" value="UniProtKB-UniRule"/>
</dbReference>
<proteinExistence type="inferred from homology"/>
<dbReference type="STRING" id="52838.A0A4S8JNL9"/>
<dbReference type="PANTHER" id="PTHR33543">
    <property type="entry name" value="METALLOTHIONEIN-LIKE PROTEIN 2A"/>
    <property type="match status" value="1"/>
</dbReference>
<sequence length="109" mass="11416">MDGVQYIFAVNILHSISRGGEESMSSCGGNCNCGSGCSCGGGSLRRHNVLPLLSKILLCKKYADLEEKMVNSETMILGVAPEKEPEMAAASENEGCKCGSSCSCNPCNC</sequence>
<dbReference type="EMBL" id="PYDT01000004">
    <property type="protein sequence ID" value="THU63838.1"/>
    <property type="molecule type" value="Genomic_DNA"/>
</dbReference>
<keyword evidence="3 4" id="KW-0480">Metal-thiolate cluster</keyword>
<name>A0A4S8JNL9_MUSBA</name>
<comment type="function">
    <text evidence="4">Metallothioneins have a high content of cysteine residues that bind various heavy metals.</text>
</comment>
<evidence type="ECO:0000256" key="4">
    <source>
        <dbReference type="RuleBase" id="RU369052"/>
    </source>
</evidence>
<comment type="similarity">
    <text evidence="1 4">Belongs to the metallothionein superfamily. Type 15 family.</text>
</comment>
<reference evidence="5 6" key="1">
    <citation type="journal article" date="2019" name="Nat. Plants">
        <title>Genome sequencing of Musa balbisiana reveals subgenome evolution and function divergence in polyploid bananas.</title>
        <authorList>
            <person name="Yao X."/>
        </authorList>
    </citation>
    <scope>NUCLEOTIDE SEQUENCE [LARGE SCALE GENOMIC DNA]</scope>
    <source>
        <strain evidence="6">cv. DH-PKW</strain>
        <tissue evidence="5">Leaves</tissue>
    </source>
</reference>
<accession>A0A4S8JNL9</accession>
<evidence type="ECO:0000256" key="1">
    <source>
        <dbReference type="ARBA" id="ARBA00005802"/>
    </source>
</evidence>
<comment type="caution">
    <text evidence="5">The sequence shown here is derived from an EMBL/GenBank/DDBJ whole genome shotgun (WGS) entry which is preliminary data.</text>
</comment>
<keyword evidence="6" id="KW-1185">Reference proteome</keyword>
<evidence type="ECO:0000256" key="3">
    <source>
        <dbReference type="ARBA" id="ARBA00022851"/>
    </source>
</evidence>
<dbReference type="InterPro" id="IPR000347">
    <property type="entry name" value="Metalthion_15p"/>
</dbReference>
<evidence type="ECO:0000313" key="6">
    <source>
        <dbReference type="Proteomes" id="UP000317650"/>
    </source>
</evidence>